<name>S3BFL6_9BURK</name>
<dbReference type="Proteomes" id="UP000014400">
    <property type="component" value="Unassembled WGS sequence"/>
</dbReference>
<gene>
    <name evidence="1" type="ORF">HMPREF1476_01253</name>
</gene>
<comment type="caution">
    <text evidence="1">The sequence shown here is derived from an EMBL/GenBank/DDBJ whole genome shotgun (WGS) entry which is preliminary data.</text>
</comment>
<evidence type="ECO:0000313" key="1">
    <source>
        <dbReference type="EMBL" id="EPD99216.1"/>
    </source>
</evidence>
<evidence type="ECO:0000313" key="2">
    <source>
        <dbReference type="Proteomes" id="UP000014400"/>
    </source>
</evidence>
<dbReference type="RefSeq" id="WP_016474501.1">
    <property type="nucleotide sequence ID" value="NZ_KE150480.1"/>
</dbReference>
<proteinExistence type="predicted"/>
<keyword evidence="2" id="KW-1185">Reference proteome</keyword>
<dbReference type="EMBL" id="ATCF01000017">
    <property type="protein sequence ID" value="EPD99216.1"/>
    <property type="molecule type" value="Genomic_DNA"/>
</dbReference>
<organism evidence="1 2">
    <name type="scientific">Sutterella wadsworthensis HGA0223</name>
    <dbReference type="NCBI Taxonomy" id="1203554"/>
    <lineage>
        <taxon>Bacteria</taxon>
        <taxon>Pseudomonadati</taxon>
        <taxon>Pseudomonadota</taxon>
        <taxon>Betaproteobacteria</taxon>
        <taxon>Burkholderiales</taxon>
        <taxon>Sutterellaceae</taxon>
        <taxon>Sutterella</taxon>
    </lineage>
</organism>
<accession>S3BFL6</accession>
<dbReference type="PATRIC" id="fig|1203554.3.peg.1315"/>
<reference evidence="1 2" key="1">
    <citation type="submission" date="2013-04" db="EMBL/GenBank/DDBJ databases">
        <title>The Genome Sequence of Sutterella wadsworthensis HGA0223.</title>
        <authorList>
            <consortium name="The Broad Institute Genomics Platform"/>
            <person name="Earl A."/>
            <person name="Ward D."/>
            <person name="Feldgarden M."/>
            <person name="Gevers D."/>
            <person name="Schmidt T.M."/>
            <person name="Dover J."/>
            <person name="Dai D."/>
            <person name="Walker B."/>
            <person name="Young S."/>
            <person name="Zeng Q."/>
            <person name="Gargeya S."/>
            <person name="Fitzgerald M."/>
            <person name="Haas B."/>
            <person name="Abouelleil A."/>
            <person name="Allen A.W."/>
            <person name="Alvarado L."/>
            <person name="Arachchi H.M."/>
            <person name="Berlin A.M."/>
            <person name="Chapman S.B."/>
            <person name="Gainer-Dewar J."/>
            <person name="Goldberg J."/>
            <person name="Griggs A."/>
            <person name="Gujja S."/>
            <person name="Hansen M."/>
            <person name="Howarth C."/>
            <person name="Imamovic A."/>
            <person name="Ireland A."/>
            <person name="Larimer J."/>
            <person name="McCowan C."/>
            <person name="Murphy C."/>
            <person name="Pearson M."/>
            <person name="Poon T.W."/>
            <person name="Priest M."/>
            <person name="Roberts A."/>
            <person name="Saif S."/>
            <person name="Shea T."/>
            <person name="Sisk P."/>
            <person name="Sykes S."/>
            <person name="Wortman J."/>
            <person name="Nusbaum C."/>
            <person name="Birren B."/>
        </authorList>
    </citation>
    <scope>NUCLEOTIDE SEQUENCE [LARGE SCALE GENOMIC DNA]</scope>
    <source>
        <strain evidence="1 2">HGA0223</strain>
    </source>
</reference>
<dbReference type="AlphaFoldDB" id="S3BFL6"/>
<dbReference type="STRING" id="1203554.HMPREF1476_01253"/>
<dbReference type="HOGENOM" id="CLU_836594_0_0_4"/>
<sequence>MFIQKYVYRTNNGEVGKEYRIGEFPVYLKERGVTQILPGIGKTTRHSEIAAYLKINRKDQYSIFCLQEWIETFHRLNYDCFIVCDNPALYKILEKKVVFPSRRFQIIKSQTRVFNSLLRKMISKCWLKAGIAHFTTFSHAEKKGYAFFWNVDADDTAFCCNVEKRCELLRMAEEYARRNDLDAFSYDMWWTRSVGTHWSFGITFTKTMNKFISWIKFYANNDWQKDYKKYNVQYNVDWFFTFAKEKSILKCGTFYAEELILIHWGDFFRNNFASNISYFKDAHLHDLLHERLFNSQSQTWKIPGSIPCIIKLNSLNDSVSYLRNVVGLVNKG</sequence>
<protein>
    <submittedName>
        <fullName evidence="1">Uncharacterized protein</fullName>
    </submittedName>
</protein>